<sequence length="64" mass="6947">LLPALTQDGIIFSDIKLGAYDGASFLGFLEGLLEHMNPYPAPQSVLILDNCAIHHVEGVHELCE</sequence>
<evidence type="ECO:0000313" key="1">
    <source>
        <dbReference type="EMBL" id="KIJ36877.1"/>
    </source>
</evidence>
<dbReference type="EMBL" id="KN837174">
    <property type="protein sequence ID" value="KIJ36877.1"/>
    <property type="molecule type" value="Genomic_DNA"/>
</dbReference>
<name>A0A0C9V5K9_SPHS4</name>
<feature type="non-terminal residue" evidence="1">
    <location>
        <position position="64"/>
    </location>
</feature>
<dbReference type="Proteomes" id="UP000054279">
    <property type="component" value="Unassembled WGS sequence"/>
</dbReference>
<organism evidence="1 2">
    <name type="scientific">Sphaerobolus stellatus (strain SS14)</name>
    <dbReference type="NCBI Taxonomy" id="990650"/>
    <lineage>
        <taxon>Eukaryota</taxon>
        <taxon>Fungi</taxon>
        <taxon>Dikarya</taxon>
        <taxon>Basidiomycota</taxon>
        <taxon>Agaricomycotina</taxon>
        <taxon>Agaricomycetes</taxon>
        <taxon>Phallomycetidae</taxon>
        <taxon>Geastrales</taxon>
        <taxon>Sphaerobolaceae</taxon>
        <taxon>Sphaerobolus</taxon>
    </lineage>
</organism>
<accession>A0A0C9V5K9</accession>
<gene>
    <name evidence="1" type="ORF">M422DRAFT_144120</name>
</gene>
<dbReference type="OrthoDB" id="2142724at2759"/>
<evidence type="ECO:0008006" key="3">
    <source>
        <dbReference type="Google" id="ProtNLM"/>
    </source>
</evidence>
<protein>
    <recommendedName>
        <fullName evidence="3">Tc1-like transposase DDE domain-containing protein</fullName>
    </recommendedName>
</protein>
<reference evidence="1 2" key="1">
    <citation type="submission" date="2014-06" db="EMBL/GenBank/DDBJ databases">
        <title>Evolutionary Origins and Diversification of the Mycorrhizal Mutualists.</title>
        <authorList>
            <consortium name="DOE Joint Genome Institute"/>
            <consortium name="Mycorrhizal Genomics Consortium"/>
            <person name="Kohler A."/>
            <person name="Kuo A."/>
            <person name="Nagy L.G."/>
            <person name="Floudas D."/>
            <person name="Copeland A."/>
            <person name="Barry K.W."/>
            <person name="Cichocki N."/>
            <person name="Veneault-Fourrey C."/>
            <person name="LaButti K."/>
            <person name="Lindquist E.A."/>
            <person name="Lipzen A."/>
            <person name="Lundell T."/>
            <person name="Morin E."/>
            <person name="Murat C."/>
            <person name="Riley R."/>
            <person name="Ohm R."/>
            <person name="Sun H."/>
            <person name="Tunlid A."/>
            <person name="Henrissat B."/>
            <person name="Grigoriev I.V."/>
            <person name="Hibbett D.S."/>
            <person name="Martin F."/>
        </authorList>
    </citation>
    <scope>NUCLEOTIDE SEQUENCE [LARGE SCALE GENOMIC DNA]</scope>
    <source>
        <strain evidence="1 2">SS14</strain>
    </source>
</reference>
<keyword evidence="2" id="KW-1185">Reference proteome</keyword>
<dbReference type="AlphaFoldDB" id="A0A0C9V5K9"/>
<evidence type="ECO:0000313" key="2">
    <source>
        <dbReference type="Proteomes" id="UP000054279"/>
    </source>
</evidence>
<dbReference type="HOGENOM" id="CLU_188058_0_0_1"/>
<feature type="non-terminal residue" evidence="1">
    <location>
        <position position="1"/>
    </location>
</feature>
<proteinExistence type="predicted"/>